<evidence type="ECO:0000256" key="2">
    <source>
        <dbReference type="ARBA" id="ARBA00010211"/>
    </source>
</evidence>
<keyword evidence="6 12" id="KW-0106">Calcium</keyword>
<feature type="domain" description="Fumarylacetoacetase-like C-terminal" evidence="14">
    <location>
        <begin position="170"/>
        <end position="465"/>
    </location>
</feature>
<dbReference type="AlphaFoldDB" id="A0A1L7XNH4"/>
<dbReference type="InterPro" id="IPR036663">
    <property type="entry name" value="Fumarylacetoacetase_C_sf"/>
</dbReference>
<dbReference type="InterPro" id="IPR015377">
    <property type="entry name" value="Fumarylacetoacetase_N"/>
</dbReference>
<dbReference type="STRING" id="576137.A0A1L7XNH4"/>
<dbReference type="Gene3D" id="2.30.30.230">
    <property type="entry name" value="Fumarylacetoacetase, N-terminal domain"/>
    <property type="match status" value="1"/>
</dbReference>
<evidence type="ECO:0000256" key="11">
    <source>
        <dbReference type="PIRSR" id="PIRSR605959-2"/>
    </source>
</evidence>
<keyword evidence="9 13" id="KW-0585">Phenylalanine catabolism</keyword>
<dbReference type="InterPro" id="IPR011234">
    <property type="entry name" value="Fumarylacetoacetase-like_C"/>
</dbReference>
<feature type="binding site" evidence="11">
    <location>
        <position position="400"/>
    </location>
    <ligand>
        <name>substrate</name>
    </ligand>
</feature>
<dbReference type="InterPro" id="IPR036462">
    <property type="entry name" value="Fumarylacetoacetase_N_sf"/>
</dbReference>
<comment type="pathway">
    <text evidence="1 13">Amino-acid degradation; L-phenylalanine degradation; acetoacetate and fumarate from L-phenylalanine: step 6/6.</text>
</comment>
<reference evidence="16 17" key="1">
    <citation type="submission" date="2016-03" db="EMBL/GenBank/DDBJ databases">
        <authorList>
            <person name="Ploux O."/>
        </authorList>
    </citation>
    <scope>NUCLEOTIDE SEQUENCE [LARGE SCALE GENOMIC DNA]</scope>
    <source>
        <strain evidence="16 17">UAMH 11012</strain>
    </source>
</reference>
<organism evidence="16 17">
    <name type="scientific">Phialocephala subalpina</name>
    <dbReference type="NCBI Taxonomy" id="576137"/>
    <lineage>
        <taxon>Eukaryota</taxon>
        <taxon>Fungi</taxon>
        <taxon>Dikarya</taxon>
        <taxon>Ascomycota</taxon>
        <taxon>Pezizomycotina</taxon>
        <taxon>Leotiomycetes</taxon>
        <taxon>Helotiales</taxon>
        <taxon>Mollisiaceae</taxon>
        <taxon>Phialocephala</taxon>
        <taxon>Phialocephala fortinii species complex</taxon>
    </lineage>
</organism>
<dbReference type="SUPFAM" id="SSF56529">
    <property type="entry name" value="FAH"/>
    <property type="match status" value="1"/>
</dbReference>
<dbReference type="Pfam" id="PF09298">
    <property type="entry name" value="FAA_hydrolase_N"/>
    <property type="match status" value="1"/>
</dbReference>
<evidence type="ECO:0000256" key="12">
    <source>
        <dbReference type="PIRSR" id="PIRSR605959-3"/>
    </source>
</evidence>
<sequence length="478" mass="52455">MSSWSYQVMRGKAILCETRFKTDLISMHVAWPVEVGPGSPFPITNIPFGIFSTQGSPDRRAGIAIGEYILDLSCLEEEGLFQDTLQHEEISNSWSHNDSGMKKSIFDQASLNNFAALPPATRSAIRNKIIEILQNEHSKLFSDPAFNHAAFHKQSNAQMHLSMQIGDFTDFMCSRTHGDNCSRLAGIPEGLPASFYAFPTAYNGRSSSLIISGIPVHRPSGMLRVPSSNDFEFGPTRRMDYELELGFFVSKPVEFGKMIKSADEAKEHIFGFVLMNDWSARDIQFAEMTPLGPFNGKGSATTISPWVVTLDALREVEIVTSDDVARERMAELPLHLRHDSVEQTWSINVEVALKREGYEKAVTLARSDLKDLYWSPAQMLAHQASPGCGLRTGDLLGTGTISSPVSESSGISSLGCLHEMTTAGTKPFLMSNGDAVTWLEDGDEVVMTGRVVRSDGSIIGFGECRGVLESPLAGWSSL</sequence>
<evidence type="ECO:0000256" key="8">
    <source>
        <dbReference type="ARBA" id="ARBA00022878"/>
    </source>
</evidence>
<dbReference type="Proteomes" id="UP000184330">
    <property type="component" value="Unassembled WGS sequence"/>
</dbReference>
<dbReference type="PANTHER" id="PTHR43069:SF5">
    <property type="entry name" value="FUMARYLACETOACETASE"/>
    <property type="match status" value="1"/>
</dbReference>
<feature type="binding site" evidence="12">
    <location>
        <position position="242"/>
    </location>
    <ligand>
        <name>Ca(2+)</name>
        <dbReference type="ChEBI" id="CHEBI:29108"/>
    </ligand>
</feature>
<evidence type="ECO:0000259" key="15">
    <source>
        <dbReference type="Pfam" id="PF09298"/>
    </source>
</evidence>
<proteinExistence type="inferred from homology"/>
<evidence type="ECO:0000256" key="9">
    <source>
        <dbReference type="ARBA" id="ARBA00023232"/>
    </source>
</evidence>
<dbReference type="GO" id="GO:0046872">
    <property type="term" value="F:metal ion binding"/>
    <property type="evidence" value="ECO:0007669"/>
    <property type="project" value="UniProtKB-UniRule"/>
</dbReference>
<dbReference type="EMBL" id="FJOG01000037">
    <property type="protein sequence ID" value="CZR66497.1"/>
    <property type="molecule type" value="Genomic_DNA"/>
</dbReference>
<keyword evidence="17" id="KW-1185">Reference proteome</keyword>
<feature type="binding site" evidence="12">
    <location>
        <position position="297"/>
    </location>
    <ligand>
        <name>Mg(2+)</name>
        <dbReference type="ChEBI" id="CHEBI:18420"/>
    </ligand>
</feature>
<dbReference type="OrthoDB" id="9971669at2759"/>
<evidence type="ECO:0000259" key="14">
    <source>
        <dbReference type="Pfam" id="PF01557"/>
    </source>
</evidence>
<feature type="active site" description="Proton acceptor" evidence="10">
    <location>
        <position position="177"/>
    </location>
</feature>
<feature type="binding site" evidence="12">
    <location>
        <position position="244"/>
    </location>
    <ligand>
        <name>Ca(2+)</name>
        <dbReference type="ChEBI" id="CHEBI:29108"/>
    </ligand>
</feature>
<keyword evidence="5 13" id="KW-0378">Hydrolase</keyword>
<feature type="domain" description="Fumarylacetoacetase N-terminal" evidence="15">
    <location>
        <begin position="45"/>
        <end position="161"/>
    </location>
</feature>
<name>A0A1L7XNH4_9HELO</name>
<keyword evidence="7 12" id="KW-0460">Magnesium</keyword>
<evidence type="ECO:0000256" key="6">
    <source>
        <dbReference type="ARBA" id="ARBA00022837"/>
    </source>
</evidence>
<gene>
    <name evidence="16" type="ORF">PAC_16398</name>
</gene>
<dbReference type="NCBIfam" id="TIGR01266">
    <property type="entry name" value="fum_ac_acetase"/>
    <property type="match status" value="1"/>
</dbReference>
<evidence type="ECO:0000256" key="13">
    <source>
        <dbReference type="RuleBase" id="RU366008"/>
    </source>
</evidence>
<keyword evidence="8 13" id="KW-0828">Tyrosine catabolism</keyword>
<evidence type="ECO:0000256" key="10">
    <source>
        <dbReference type="PIRSR" id="PIRSR605959-1"/>
    </source>
</evidence>
<protein>
    <recommendedName>
        <fullName evidence="3 13">Fumarylacetoacetase</fullName>
        <ecNumber evidence="3 13">3.7.1.2</ecNumber>
    </recommendedName>
    <alternativeName>
        <fullName evidence="13">Fumarylacetoacetate hydrolase</fullName>
    </alternativeName>
</protein>
<dbReference type="UniPathway" id="UPA00139">
    <property type="reaction ID" value="UER00341"/>
</dbReference>
<evidence type="ECO:0000256" key="3">
    <source>
        <dbReference type="ARBA" id="ARBA00012094"/>
    </source>
</evidence>
<feature type="binding site" evidence="12">
    <location>
        <position position="301"/>
    </location>
    <ligand>
        <name>Mg(2+)</name>
        <dbReference type="ChEBI" id="CHEBI:18420"/>
    </ligand>
</feature>
<feature type="binding site" evidence="11">
    <location>
        <position position="284"/>
    </location>
    <ligand>
        <name>substrate</name>
    </ligand>
</feature>
<dbReference type="GO" id="GO:0006559">
    <property type="term" value="P:L-phenylalanine catabolic process"/>
    <property type="evidence" value="ECO:0007669"/>
    <property type="project" value="UniProtKB-UniRule"/>
</dbReference>
<dbReference type="Gene3D" id="3.90.850.10">
    <property type="entry name" value="Fumarylacetoacetase-like, C-terminal domain"/>
    <property type="match status" value="1"/>
</dbReference>
<dbReference type="InterPro" id="IPR005959">
    <property type="entry name" value="Fumarylacetoacetase"/>
</dbReference>
<comment type="catalytic activity">
    <reaction evidence="13">
        <text>4-fumarylacetoacetate + H2O = acetoacetate + fumarate + H(+)</text>
        <dbReference type="Rhea" id="RHEA:10244"/>
        <dbReference type="ChEBI" id="CHEBI:13705"/>
        <dbReference type="ChEBI" id="CHEBI:15377"/>
        <dbReference type="ChEBI" id="CHEBI:15378"/>
        <dbReference type="ChEBI" id="CHEBI:18034"/>
        <dbReference type="ChEBI" id="CHEBI:29806"/>
        <dbReference type="EC" id="3.7.1.2"/>
    </reaction>
</comment>
<comment type="similarity">
    <text evidence="2 13">Belongs to the FAH family.</text>
</comment>
<dbReference type="Pfam" id="PF01557">
    <property type="entry name" value="FAA_hydrolase"/>
    <property type="match status" value="1"/>
</dbReference>
<evidence type="ECO:0000256" key="5">
    <source>
        <dbReference type="ARBA" id="ARBA00022801"/>
    </source>
</evidence>
<evidence type="ECO:0000256" key="4">
    <source>
        <dbReference type="ARBA" id="ARBA00022723"/>
    </source>
</evidence>
<evidence type="ECO:0000313" key="16">
    <source>
        <dbReference type="EMBL" id="CZR66497.1"/>
    </source>
</evidence>
<dbReference type="GO" id="GO:1902000">
    <property type="term" value="P:homogentisate catabolic process"/>
    <property type="evidence" value="ECO:0007669"/>
    <property type="project" value="TreeGrafter"/>
</dbReference>
<dbReference type="GO" id="GO:0006572">
    <property type="term" value="P:L-tyrosine catabolic process"/>
    <property type="evidence" value="ECO:0007669"/>
    <property type="project" value="UniProtKB-UniRule"/>
</dbReference>
<dbReference type="PANTHER" id="PTHR43069">
    <property type="entry name" value="FUMARYLACETOACETASE"/>
    <property type="match status" value="1"/>
</dbReference>
<evidence type="ECO:0000256" key="7">
    <source>
        <dbReference type="ARBA" id="ARBA00022842"/>
    </source>
</evidence>
<comment type="cofactor">
    <cofactor evidence="13">
        <name>Mg(2+)</name>
        <dbReference type="ChEBI" id="CHEBI:18420"/>
    </cofactor>
    <cofactor evidence="13">
        <name>Ca(2+)</name>
        <dbReference type="ChEBI" id="CHEBI:29108"/>
    </cofactor>
</comment>
<feature type="binding site" evidence="12">
    <location>
        <position position="170"/>
    </location>
    <ligand>
        <name>Ca(2+)</name>
        <dbReference type="ChEBI" id="CHEBI:29108"/>
    </ligand>
</feature>
<evidence type="ECO:0000313" key="17">
    <source>
        <dbReference type="Proteomes" id="UP000184330"/>
    </source>
</evidence>
<feature type="binding site" evidence="12">
    <location>
        <position position="277"/>
    </location>
    <ligand>
        <name>Ca(2+)</name>
        <dbReference type="ChEBI" id="CHEBI:29108"/>
    </ligand>
</feature>
<dbReference type="GO" id="GO:0004334">
    <property type="term" value="F:fumarylacetoacetase activity"/>
    <property type="evidence" value="ECO:0007669"/>
    <property type="project" value="UniProtKB-UniRule"/>
</dbReference>
<feature type="binding site" evidence="12">
    <location>
        <position position="277"/>
    </location>
    <ligand>
        <name>Mg(2+)</name>
        <dbReference type="ChEBI" id="CHEBI:18420"/>
    </ligand>
</feature>
<keyword evidence="4 12" id="KW-0479">Metal-binding</keyword>
<accession>A0A1L7XNH4</accession>
<evidence type="ECO:0000256" key="1">
    <source>
        <dbReference type="ARBA" id="ARBA00004782"/>
    </source>
</evidence>
<dbReference type="SUPFAM" id="SSF63433">
    <property type="entry name" value="Fumarylacetoacetate hydrolase, FAH, N-terminal domain"/>
    <property type="match status" value="1"/>
</dbReference>
<dbReference type="EC" id="3.7.1.2" evidence="3 13"/>